<dbReference type="EMBL" id="JAAKFY010000010">
    <property type="protein sequence ID" value="KAF3851705.1"/>
    <property type="molecule type" value="Genomic_DNA"/>
</dbReference>
<dbReference type="Proteomes" id="UP000518266">
    <property type="component" value="Unassembled WGS sequence"/>
</dbReference>
<dbReference type="GO" id="GO:0008201">
    <property type="term" value="F:heparin binding"/>
    <property type="evidence" value="ECO:0007669"/>
    <property type="project" value="TreeGrafter"/>
</dbReference>
<keyword evidence="7" id="KW-1185">Reference proteome</keyword>
<protein>
    <recommendedName>
        <fullName evidence="5">IGFBP N-terminal domain-containing protein</fullName>
    </recommendedName>
</protein>
<evidence type="ECO:0000259" key="5">
    <source>
        <dbReference type="PROSITE" id="PS51323"/>
    </source>
</evidence>
<dbReference type="GO" id="GO:0031012">
    <property type="term" value="C:extracellular matrix"/>
    <property type="evidence" value="ECO:0007669"/>
    <property type="project" value="TreeGrafter"/>
</dbReference>
<sequence>MRPIRKEMEGTQDVLSTVSRSSREDRVEDLFTGTSPLPLVNTPPSRSGLPHLKAAFHYYCPRMLSAVTLQQIFSSLFVLGSAAVMADSGCPAQCSCPPLPQPCPAGISWVSDRCGCCKVCARQFNEDCSATQPCDHIKGLRCHLGAGGDPRGGCVERRPRVCPVSSGAGCTSMEKTSSPAASTSAPAWTGWWAACPSAPPGAAVYLALCATPAGQHGEGCCRSGCVTTTTTSMRSQRADTHLPARQPAAPNHISALLQAPLQPWHRAATGRAKFREMVSFPMSEVLPQSSCFPQTTEWTECSTTCGMGISSRVTNENQDCQLVRESRLCQVRQCEPQLPVASKKSHDVALKVALFLSSRREEVSTDYPPPGAGQNLLRWMLHDTPVSAPQLWDMQRWPLLHPSLSRTVRLRFHCPDVEGFYRNVMWIQRCSCTTSCGPYSAPSSPAVSVHNDIHTFSPSVSLHNHIHTFRR</sequence>
<dbReference type="GO" id="GO:0005615">
    <property type="term" value="C:extracellular space"/>
    <property type="evidence" value="ECO:0007669"/>
    <property type="project" value="TreeGrafter"/>
</dbReference>
<dbReference type="Gene3D" id="2.20.100.10">
    <property type="entry name" value="Thrombospondin type-1 (TSP1) repeat"/>
    <property type="match status" value="1"/>
</dbReference>
<dbReference type="InterPro" id="IPR050941">
    <property type="entry name" value="CCN"/>
</dbReference>
<dbReference type="GO" id="GO:0007155">
    <property type="term" value="P:cell adhesion"/>
    <property type="evidence" value="ECO:0007669"/>
    <property type="project" value="TreeGrafter"/>
</dbReference>
<dbReference type="InterPro" id="IPR000884">
    <property type="entry name" value="TSP1_rpt"/>
</dbReference>
<proteinExistence type="inferred from homology"/>
<gene>
    <name evidence="6" type="ORF">F7725_013477</name>
</gene>
<dbReference type="GO" id="GO:0045597">
    <property type="term" value="P:positive regulation of cell differentiation"/>
    <property type="evidence" value="ECO:0007669"/>
    <property type="project" value="TreeGrafter"/>
</dbReference>
<comment type="caution">
    <text evidence="6">The sequence shown here is derived from an EMBL/GenBank/DDBJ whole genome shotgun (WGS) entry which is preliminary data.</text>
</comment>
<evidence type="ECO:0000256" key="2">
    <source>
        <dbReference type="ARBA" id="ARBA00022729"/>
    </source>
</evidence>
<feature type="domain" description="IGFBP N-terminal" evidence="5">
    <location>
        <begin position="86"/>
        <end position="157"/>
    </location>
</feature>
<dbReference type="Pfam" id="PF19035">
    <property type="entry name" value="TSP1_CCN"/>
    <property type="match status" value="1"/>
</dbReference>
<dbReference type="OrthoDB" id="365605at2759"/>
<dbReference type="GO" id="GO:0005178">
    <property type="term" value="F:integrin binding"/>
    <property type="evidence" value="ECO:0007669"/>
    <property type="project" value="TreeGrafter"/>
</dbReference>
<dbReference type="InterPro" id="IPR043973">
    <property type="entry name" value="TSP1_CCN"/>
</dbReference>
<feature type="region of interest" description="Disordered" evidence="4">
    <location>
        <begin position="1"/>
        <end position="21"/>
    </location>
</feature>
<accession>A0A7J5YQI8</accession>
<reference evidence="6 7" key="1">
    <citation type="submission" date="2020-03" db="EMBL/GenBank/DDBJ databases">
        <title>Dissostichus mawsoni Genome sequencing and assembly.</title>
        <authorList>
            <person name="Park H."/>
        </authorList>
    </citation>
    <scope>NUCLEOTIDE SEQUENCE [LARGE SCALE GENOMIC DNA]</scope>
    <source>
        <strain evidence="6">DM0001</strain>
        <tissue evidence="6">Muscle</tissue>
    </source>
</reference>
<dbReference type="GO" id="GO:0030335">
    <property type="term" value="P:positive regulation of cell migration"/>
    <property type="evidence" value="ECO:0007669"/>
    <property type="project" value="TreeGrafter"/>
</dbReference>
<dbReference type="AlphaFoldDB" id="A0A7J5YQI8"/>
<dbReference type="Pfam" id="PF00219">
    <property type="entry name" value="IGFBP"/>
    <property type="match status" value="1"/>
</dbReference>
<evidence type="ECO:0000256" key="1">
    <source>
        <dbReference type="ARBA" id="ARBA00008125"/>
    </source>
</evidence>
<dbReference type="PANTHER" id="PTHR11348">
    <property type="entry name" value="CONNECTIVE TISSUE GROWTH FACTOR-RELATED"/>
    <property type="match status" value="1"/>
</dbReference>
<organism evidence="6 7">
    <name type="scientific">Dissostichus mawsoni</name>
    <name type="common">Antarctic cod</name>
    <dbReference type="NCBI Taxonomy" id="36200"/>
    <lineage>
        <taxon>Eukaryota</taxon>
        <taxon>Metazoa</taxon>
        <taxon>Chordata</taxon>
        <taxon>Craniata</taxon>
        <taxon>Vertebrata</taxon>
        <taxon>Euteleostomi</taxon>
        <taxon>Actinopterygii</taxon>
        <taxon>Neopterygii</taxon>
        <taxon>Teleostei</taxon>
        <taxon>Neoteleostei</taxon>
        <taxon>Acanthomorphata</taxon>
        <taxon>Eupercaria</taxon>
        <taxon>Perciformes</taxon>
        <taxon>Notothenioidei</taxon>
        <taxon>Nototheniidae</taxon>
        <taxon>Dissostichus</taxon>
    </lineage>
</organism>
<name>A0A7J5YQI8_DISMA</name>
<dbReference type="SMART" id="SM00121">
    <property type="entry name" value="IB"/>
    <property type="match status" value="1"/>
</dbReference>
<dbReference type="InterPro" id="IPR036383">
    <property type="entry name" value="TSP1_rpt_sf"/>
</dbReference>
<keyword evidence="2" id="KW-0732">Signal</keyword>
<dbReference type="SUPFAM" id="SSF57184">
    <property type="entry name" value="Growth factor receptor domain"/>
    <property type="match status" value="1"/>
</dbReference>
<dbReference type="SMART" id="SM00209">
    <property type="entry name" value="TSP1"/>
    <property type="match status" value="1"/>
</dbReference>
<keyword evidence="3" id="KW-1015">Disulfide bond</keyword>
<dbReference type="PANTHER" id="PTHR11348:SF33">
    <property type="entry name" value="CELLULAR COMMUNICATION NETWORK FACTOR 1, LIKE 1 PRECURSOR-RELATED"/>
    <property type="match status" value="1"/>
</dbReference>
<evidence type="ECO:0000256" key="3">
    <source>
        <dbReference type="ARBA" id="ARBA00023157"/>
    </source>
</evidence>
<dbReference type="GO" id="GO:0007165">
    <property type="term" value="P:signal transduction"/>
    <property type="evidence" value="ECO:0007669"/>
    <property type="project" value="InterPro"/>
</dbReference>
<dbReference type="PROSITE" id="PS51323">
    <property type="entry name" value="IGFBP_N_2"/>
    <property type="match status" value="1"/>
</dbReference>
<evidence type="ECO:0000256" key="4">
    <source>
        <dbReference type="SAM" id="MobiDB-lite"/>
    </source>
</evidence>
<comment type="similarity">
    <text evidence="1">Belongs to the CCN family.</text>
</comment>
<evidence type="ECO:0000313" key="6">
    <source>
        <dbReference type="EMBL" id="KAF3851705.1"/>
    </source>
</evidence>
<evidence type="ECO:0000313" key="7">
    <source>
        <dbReference type="Proteomes" id="UP000518266"/>
    </source>
</evidence>
<dbReference type="PROSITE" id="PS50092">
    <property type="entry name" value="TSP1"/>
    <property type="match status" value="1"/>
</dbReference>
<dbReference type="InterPro" id="IPR009030">
    <property type="entry name" value="Growth_fac_rcpt_cys_sf"/>
</dbReference>
<dbReference type="InterPro" id="IPR000867">
    <property type="entry name" value="IGFBP-like"/>
</dbReference>
<dbReference type="SUPFAM" id="SSF82895">
    <property type="entry name" value="TSP-1 type 1 repeat"/>
    <property type="match status" value="1"/>
</dbReference>